<evidence type="ECO:0000313" key="2">
    <source>
        <dbReference type="Proteomes" id="UP001580346"/>
    </source>
</evidence>
<dbReference type="NCBIfam" id="TIGR00282">
    <property type="entry name" value="TIGR00282 family metallophosphoesterase"/>
    <property type="match status" value="1"/>
</dbReference>
<gene>
    <name evidence="1" type="ORF">ACE41H_07575</name>
</gene>
<dbReference type="Gene3D" id="3.60.21.10">
    <property type="match status" value="1"/>
</dbReference>
<dbReference type="EMBL" id="JBHHMI010000004">
    <property type="protein sequence ID" value="MFB5266645.1"/>
    <property type="molecule type" value="Genomic_DNA"/>
</dbReference>
<comment type="caution">
    <text evidence="1">The sequence shown here is derived from an EMBL/GenBank/DDBJ whole genome shotgun (WGS) entry which is preliminary data.</text>
</comment>
<sequence>MQFRLGGIKINVLFIGDIVGNVGRKALRENLPFLKEKFKPHFIIVNGENAAAGRGITGAIAREFFDWGVHGITMGNHTWDNKEIFEFIDDEPRMIRPANFPPGTPGQGYTVVRSGGKELAIVNLQGRTFLPAIDCPFRVADEIVDELRRKHKHILVDFHAEATSEKIAMGWHLDGRASIVVGTHTHVQSNDDTILPQGTAYQTDVGMVGPWEGILGMEREAVLRKFKTQLPVRFQVDNGKWHFHAVCVELNDEDGKARKIEKIRLKEGEWRMN</sequence>
<dbReference type="RefSeq" id="WP_375354474.1">
    <property type="nucleotide sequence ID" value="NZ_JBHHMI010000004.1"/>
</dbReference>
<dbReference type="CDD" id="cd07382">
    <property type="entry name" value="MPP_DR1281"/>
    <property type="match status" value="1"/>
</dbReference>
<organism evidence="1 2">
    <name type="scientific">Paenibacillus enshidis</name>
    <dbReference type="NCBI Taxonomy" id="1458439"/>
    <lineage>
        <taxon>Bacteria</taxon>
        <taxon>Bacillati</taxon>
        <taxon>Bacillota</taxon>
        <taxon>Bacilli</taxon>
        <taxon>Bacillales</taxon>
        <taxon>Paenibacillaceae</taxon>
        <taxon>Paenibacillus</taxon>
    </lineage>
</organism>
<keyword evidence="2" id="KW-1185">Reference proteome</keyword>
<dbReference type="PANTHER" id="PTHR36303:SF1">
    <property type="entry name" value="2',3'-CYCLIC-NUCLEOTIDE 2'-PHOSPHODIESTERASE"/>
    <property type="match status" value="1"/>
</dbReference>
<dbReference type="PIRSF" id="PIRSF004789">
    <property type="entry name" value="DR1281"/>
    <property type="match status" value="1"/>
</dbReference>
<dbReference type="InterPro" id="IPR005235">
    <property type="entry name" value="YmdB-like"/>
</dbReference>
<dbReference type="InterPro" id="IPR029052">
    <property type="entry name" value="Metallo-depent_PP-like"/>
</dbReference>
<dbReference type="SUPFAM" id="SSF56300">
    <property type="entry name" value="Metallo-dependent phosphatases"/>
    <property type="match status" value="1"/>
</dbReference>
<reference evidence="1 2" key="1">
    <citation type="submission" date="2024-09" db="EMBL/GenBank/DDBJ databases">
        <title>Paenibacillus zeirhizospherea sp. nov., isolated from surface of the maize (Zea mays) roots in a horticulture field, Hungary.</title>
        <authorList>
            <person name="Marton D."/>
            <person name="Farkas M."/>
            <person name="Bedics A."/>
            <person name="Toth E."/>
            <person name="Tancsics A."/>
            <person name="Boka K."/>
            <person name="Maroti G."/>
            <person name="Kriszt B."/>
            <person name="Cserhati M."/>
        </authorList>
    </citation>
    <scope>NUCLEOTIDE SEQUENCE [LARGE SCALE GENOMIC DNA]</scope>
    <source>
        <strain evidence="1 2">KCTC 33519</strain>
    </source>
</reference>
<accession>A0ABV5AQZ9</accession>
<protein>
    <submittedName>
        <fullName evidence="1">TIGR00282 family metallophosphoesterase</fullName>
    </submittedName>
</protein>
<proteinExistence type="predicted"/>
<name>A0ABV5AQZ9_9BACL</name>
<evidence type="ECO:0000313" key="1">
    <source>
        <dbReference type="EMBL" id="MFB5266645.1"/>
    </source>
</evidence>
<dbReference type="PANTHER" id="PTHR36303">
    <property type="entry name" value="2',3'-CYCLIC-NUCLEOTIDE 2'-PHOSPHODIESTERASE"/>
    <property type="match status" value="1"/>
</dbReference>
<dbReference type="Pfam" id="PF13277">
    <property type="entry name" value="YmdB"/>
    <property type="match status" value="1"/>
</dbReference>
<dbReference type="Proteomes" id="UP001580346">
    <property type="component" value="Unassembled WGS sequence"/>
</dbReference>